<keyword evidence="15" id="KW-1185">Reference proteome</keyword>
<name>A0A0S4L732_9BACT</name>
<dbReference type="CDD" id="cd01360">
    <property type="entry name" value="Adenylsuccinate_lyase_1"/>
    <property type="match status" value="1"/>
</dbReference>
<dbReference type="GO" id="GO:0070626">
    <property type="term" value="F:(S)-2-(5-amino-1-(5-phospho-D-ribosyl)imidazole-4-carboxamido) succinate lyase (fumarate-forming) activity"/>
    <property type="evidence" value="ECO:0007669"/>
    <property type="project" value="TreeGrafter"/>
</dbReference>
<evidence type="ECO:0000256" key="6">
    <source>
        <dbReference type="ARBA" id="ARBA00022755"/>
    </source>
</evidence>
<dbReference type="Gene3D" id="1.20.200.10">
    <property type="entry name" value="Fumarase/aspartase (Central domain)"/>
    <property type="match status" value="1"/>
</dbReference>
<dbReference type="PANTHER" id="PTHR43172">
    <property type="entry name" value="ADENYLOSUCCINATE LYASE"/>
    <property type="match status" value="1"/>
</dbReference>
<dbReference type="FunFam" id="1.20.200.10:FF:000008">
    <property type="entry name" value="Adenylosuccinate lyase"/>
    <property type="match status" value="1"/>
</dbReference>
<evidence type="ECO:0000259" key="13">
    <source>
        <dbReference type="SMART" id="SM00998"/>
    </source>
</evidence>
<evidence type="ECO:0000313" key="14">
    <source>
        <dbReference type="EMBL" id="CUS32400.1"/>
    </source>
</evidence>
<dbReference type="NCBIfam" id="TIGR00928">
    <property type="entry name" value="purB"/>
    <property type="match status" value="1"/>
</dbReference>
<dbReference type="AlphaFoldDB" id="A0A0S4L732"/>
<evidence type="ECO:0000256" key="7">
    <source>
        <dbReference type="ARBA" id="ARBA00023239"/>
    </source>
</evidence>
<dbReference type="EC" id="4.3.2.2" evidence="4 11"/>
<evidence type="ECO:0000256" key="12">
    <source>
        <dbReference type="RuleBase" id="RU361172"/>
    </source>
</evidence>
<keyword evidence="7 12" id="KW-0456">Lyase</keyword>
<keyword evidence="6 12" id="KW-0658">Purine biosynthesis</keyword>
<comment type="pathway">
    <text evidence="2 12">Purine metabolism; AMP biosynthesis via de novo pathway; AMP from IMP: step 2/2.</text>
</comment>
<proteinExistence type="inferred from homology"/>
<evidence type="ECO:0000256" key="10">
    <source>
        <dbReference type="ARBA" id="ARBA00049115"/>
    </source>
</evidence>
<comment type="catalytic activity">
    <reaction evidence="10">
        <text>N(6)-(1,2-dicarboxyethyl)-AMP = fumarate + AMP</text>
        <dbReference type="Rhea" id="RHEA:16853"/>
        <dbReference type="ChEBI" id="CHEBI:29806"/>
        <dbReference type="ChEBI" id="CHEBI:57567"/>
        <dbReference type="ChEBI" id="CHEBI:456215"/>
        <dbReference type="EC" id="4.3.2.2"/>
    </reaction>
    <physiologicalReaction direction="left-to-right" evidence="10">
        <dbReference type="Rhea" id="RHEA:16854"/>
    </physiologicalReaction>
</comment>
<evidence type="ECO:0000256" key="5">
    <source>
        <dbReference type="ARBA" id="ARBA00017058"/>
    </source>
</evidence>
<dbReference type="Gene3D" id="1.10.275.10">
    <property type="entry name" value="Fumarase/aspartase (N-terminal domain)"/>
    <property type="match status" value="1"/>
</dbReference>
<comment type="pathway">
    <text evidence="1 12">Purine metabolism; IMP biosynthesis via de novo pathway; 5-amino-1-(5-phospho-D-ribosyl)imidazole-4-carboxamide from 5-amino-1-(5-phospho-D-ribosyl)imidazole-4-carboxylate: step 2/2.</text>
</comment>
<evidence type="ECO:0000256" key="11">
    <source>
        <dbReference type="NCBIfam" id="TIGR00928"/>
    </source>
</evidence>
<evidence type="ECO:0000256" key="3">
    <source>
        <dbReference type="ARBA" id="ARBA00008273"/>
    </source>
</evidence>
<evidence type="ECO:0000256" key="2">
    <source>
        <dbReference type="ARBA" id="ARBA00004734"/>
    </source>
</evidence>
<dbReference type="SMART" id="SM00998">
    <property type="entry name" value="ADSL_C"/>
    <property type="match status" value="1"/>
</dbReference>
<dbReference type="PANTHER" id="PTHR43172:SF1">
    <property type="entry name" value="ADENYLOSUCCINATE LYASE"/>
    <property type="match status" value="1"/>
</dbReference>
<dbReference type="GO" id="GO:0044208">
    <property type="term" value="P:'de novo' AMP biosynthetic process"/>
    <property type="evidence" value="ECO:0007669"/>
    <property type="project" value="UniProtKB-UniPathway"/>
</dbReference>
<organism evidence="14 15">
    <name type="scientific">Candidatus Nitrospira nitrificans</name>
    <dbReference type="NCBI Taxonomy" id="1742973"/>
    <lineage>
        <taxon>Bacteria</taxon>
        <taxon>Pseudomonadati</taxon>
        <taxon>Nitrospirota</taxon>
        <taxon>Nitrospiria</taxon>
        <taxon>Nitrospirales</taxon>
        <taxon>Nitrospiraceae</taxon>
        <taxon>Nitrospira</taxon>
    </lineage>
</organism>
<dbReference type="SUPFAM" id="SSF48557">
    <property type="entry name" value="L-aspartase-like"/>
    <property type="match status" value="1"/>
</dbReference>
<comment type="similarity">
    <text evidence="3 12">Belongs to the lyase 1 family. Adenylosuccinate lyase subfamily.</text>
</comment>
<dbReference type="Pfam" id="PF00206">
    <property type="entry name" value="Lyase_1"/>
    <property type="match status" value="1"/>
</dbReference>
<dbReference type="GO" id="GO:0006189">
    <property type="term" value="P:'de novo' IMP biosynthetic process"/>
    <property type="evidence" value="ECO:0007669"/>
    <property type="project" value="UniProtKB-UniPathway"/>
</dbReference>
<evidence type="ECO:0000256" key="4">
    <source>
        <dbReference type="ARBA" id="ARBA00012339"/>
    </source>
</evidence>
<evidence type="ECO:0000313" key="15">
    <source>
        <dbReference type="Proteomes" id="UP000198736"/>
    </source>
</evidence>
<dbReference type="PROSITE" id="PS00163">
    <property type="entry name" value="FUMARATE_LYASES"/>
    <property type="match status" value="1"/>
</dbReference>
<dbReference type="OrthoDB" id="9768878at2"/>
<evidence type="ECO:0000256" key="8">
    <source>
        <dbReference type="ARBA" id="ARBA00024477"/>
    </source>
</evidence>
<dbReference type="UniPathway" id="UPA00075">
    <property type="reaction ID" value="UER00336"/>
</dbReference>
<feature type="domain" description="Adenylosuccinate lyase C-terminal" evidence="13">
    <location>
        <begin position="349"/>
        <end position="429"/>
    </location>
</feature>
<gene>
    <name evidence="14" type="primary">purB</name>
    <name evidence="14" type="ORF">COMA2_100097</name>
</gene>
<evidence type="ECO:0000256" key="9">
    <source>
        <dbReference type="ARBA" id="ARBA00030717"/>
    </source>
</evidence>
<sequence>MIERYTRPRMKAIWDLKRKYEIWLEVELQACAAFERAKQAPRGTAAKIRKKAKIDVDRIAEIEKVTKHDVIAFLESLMDTVGPEHRFLHMGLTSSDIVDTSLAVQMTEALDLILEGVERLLGILKRQAFRYKDQVMVGRSHGIHGEPISFGLKLALWYEEVRRHLERLRRVRTEIAVGKLSGAMGTFAHQGPDIEEYVCAKLGLKADPVSNQVVQRDRHASYATALALLAASIEKFAVEIRHLQRTEVLEAEEYFSEGQKGSSAMPHKRNPIISENLCGLARLVRANSVAAMENVALWHERDISHSSVERVIMPDSTIVIDYMLAKVADLIEQLVVYPDRMRRNLELTGGLVYSQRLLLALVEKGAQRKESYEAVQRNAMASWRGGGALEELVGKDPFISRHLKSSEIAACFNPKYYLRHLDRIYRRVFGRDGQRSPGRKGKGAHK</sequence>
<dbReference type="Pfam" id="PF10397">
    <property type="entry name" value="ADSL_C"/>
    <property type="match status" value="1"/>
</dbReference>
<dbReference type="InterPro" id="IPR004769">
    <property type="entry name" value="Pur_lyase"/>
</dbReference>
<accession>A0A0S4L732</accession>
<comment type="catalytic activity">
    <reaction evidence="8">
        <text>(2S)-2-[5-amino-1-(5-phospho-beta-D-ribosyl)imidazole-4-carboxamido]succinate = 5-amino-1-(5-phospho-beta-D-ribosyl)imidazole-4-carboxamide + fumarate</text>
        <dbReference type="Rhea" id="RHEA:23920"/>
        <dbReference type="ChEBI" id="CHEBI:29806"/>
        <dbReference type="ChEBI" id="CHEBI:58443"/>
        <dbReference type="ChEBI" id="CHEBI:58475"/>
        <dbReference type="EC" id="4.3.2.2"/>
    </reaction>
    <physiologicalReaction direction="left-to-right" evidence="8">
        <dbReference type="Rhea" id="RHEA:23921"/>
    </physiologicalReaction>
</comment>
<dbReference type="Gene3D" id="1.10.40.30">
    <property type="entry name" value="Fumarase/aspartase (C-terminal domain)"/>
    <property type="match status" value="1"/>
</dbReference>
<dbReference type="EMBL" id="CZPZ01000002">
    <property type="protein sequence ID" value="CUS32400.1"/>
    <property type="molecule type" value="Genomic_DNA"/>
</dbReference>
<dbReference type="RefSeq" id="WP_090894363.1">
    <property type="nucleotide sequence ID" value="NZ_CZPZ01000002.1"/>
</dbReference>
<dbReference type="FunFam" id="1.10.40.30:FF:000007">
    <property type="entry name" value="Adenylosuccinate lyase"/>
    <property type="match status" value="1"/>
</dbReference>
<dbReference type="GO" id="GO:0004018">
    <property type="term" value="F:N6-(1,2-dicarboxyethyl)AMP AMP-lyase (fumarate-forming) activity"/>
    <property type="evidence" value="ECO:0007669"/>
    <property type="project" value="UniProtKB-UniRule"/>
</dbReference>
<dbReference type="InterPro" id="IPR008948">
    <property type="entry name" value="L-Aspartase-like"/>
</dbReference>
<dbReference type="InterPro" id="IPR022761">
    <property type="entry name" value="Fumarate_lyase_N"/>
</dbReference>
<dbReference type="InterPro" id="IPR020557">
    <property type="entry name" value="Fumarate_lyase_CS"/>
</dbReference>
<dbReference type="PRINTS" id="PR00145">
    <property type="entry name" value="ARGSUCLYASE"/>
</dbReference>
<dbReference type="InterPro" id="IPR019468">
    <property type="entry name" value="AdenyloSucc_lyase_C"/>
</dbReference>
<evidence type="ECO:0000256" key="1">
    <source>
        <dbReference type="ARBA" id="ARBA00004706"/>
    </source>
</evidence>
<protein>
    <recommendedName>
        <fullName evidence="5 11">Adenylosuccinate lyase</fullName>
        <shortName evidence="12">ASL</shortName>
        <ecNumber evidence="4 11">4.3.2.2</ecNumber>
    </recommendedName>
    <alternativeName>
        <fullName evidence="9 12">Adenylosuccinase</fullName>
    </alternativeName>
</protein>
<dbReference type="STRING" id="1742973.COMA2_100097"/>
<dbReference type="InterPro" id="IPR024083">
    <property type="entry name" value="Fumarase/histidase_N"/>
</dbReference>
<dbReference type="InterPro" id="IPR000362">
    <property type="entry name" value="Fumarate_lyase_fam"/>
</dbReference>
<dbReference type="GO" id="GO:0005829">
    <property type="term" value="C:cytosol"/>
    <property type="evidence" value="ECO:0007669"/>
    <property type="project" value="TreeGrafter"/>
</dbReference>
<reference evidence="15" key="1">
    <citation type="submission" date="2015-10" db="EMBL/GenBank/DDBJ databases">
        <authorList>
            <person name="Luecker S."/>
            <person name="Luecker S."/>
        </authorList>
    </citation>
    <scope>NUCLEOTIDE SEQUENCE [LARGE SCALE GENOMIC DNA]</scope>
</reference>
<dbReference type="PRINTS" id="PR00149">
    <property type="entry name" value="FUMRATELYASE"/>
</dbReference>
<dbReference type="UniPathway" id="UPA00074">
    <property type="reaction ID" value="UER00132"/>
</dbReference>
<dbReference type="Proteomes" id="UP000198736">
    <property type="component" value="Unassembled WGS sequence"/>
</dbReference>